<reference evidence="2 3" key="2">
    <citation type="submission" date="2019-05" db="EMBL/GenBank/DDBJ databases">
        <title>Glycomyces buryatensis sp. nov.</title>
        <authorList>
            <person name="Nikitina E."/>
        </authorList>
    </citation>
    <scope>NUCLEOTIDE SEQUENCE [LARGE SCALE GENOMIC DNA]</scope>
    <source>
        <strain evidence="2 3">18</strain>
    </source>
</reference>
<dbReference type="EMBL" id="STGY01000060">
    <property type="protein sequence ID" value="THV40095.1"/>
    <property type="molecule type" value="Genomic_DNA"/>
</dbReference>
<keyword evidence="3" id="KW-1185">Reference proteome</keyword>
<dbReference type="OrthoDB" id="3661391at2"/>
<dbReference type="RefSeq" id="WP_136535609.1">
    <property type="nucleotide sequence ID" value="NZ_STGY01000060.1"/>
</dbReference>
<evidence type="ECO:0000313" key="3">
    <source>
        <dbReference type="Proteomes" id="UP000308760"/>
    </source>
</evidence>
<evidence type="ECO:0000313" key="2">
    <source>
        <dbReference type="EMBL" id="THV40095.1"/>
    </source>
</evidence>
<sequence>MSAAASSQQPAACSLQPAANSQQPTANSQQPAGLRSRLILFAGRTSQALARLYFDIAPLLAADPRLSVAWALIPGSRFESGSYEFAEGAGIDLLPWTASRRLRPALVITSSPDPCLYEVDAPVLSLPHGAGHNRLRPELSGVSGLSPEQIQGPNGEVPDFMALPGPAAARRLAIDCPTAVSNAAVTGDVCLERLRTSAVRRDDFRRALGVEPHQRLVVLSSTWDQNALTRSNRTLPERLLAELPMDEYRLAFIPHPNDEVADTPRPTGFLRPYLENGLVMIPPEEGWRATLVAADCLIGDHGSVTYMGATIGLPVLLAAFGFANMPRESPLARFGRIAPRFDRSTPAAPQIRRAIESGPVDFDYADALAEPDTPPSARITQRACELLGIEPAAPTGPEHLPTPDLLPRCLPTSAWHCRIDPEAATWSRHPASVPSSGPGHLVADLACRDPRLRDSASVLLLHRDPVPASAAVETLRSILDKQPVCRVASARTAADEASVVIRDGMSLRVRTDPRRMDLLPSALYAATAPDGSSPLRLDAVHALDLLRRFDPGLALLAAEDRP</sequence>
<feature type="region of interest" description="Disordered" evidence="1">
    <location>
        <begin position="1"/>
        <end position="30"/>
    </location>
</feature>
<comment type="caution">
    <text evidence="2">The sequence shown here is derived from an EMBL/GenBank/DDBJ whole genome shotgun (WGS) entry which is preliminary data.</text>
</comment>
<dbReference type="Proteomes" id="UP000308760">
    <property type="component" value="Unassembled WGS sequence"/>
</dbReference>
<gene>
    <name evidence="2" type="ORF">FAB82_16345</name>
</gene>
<evidence type="ECO:0000256" key="1">
    <source>
        <dbReference type="SAM" id="MobiDB-lite"/>
    </source>
</evidence>
<organism evidence="2 3">
    <name type="scientific">Glycomyces buryatensis</name>
    <dbReference type="NCBI Taxonomy" id="2570927"/>
    <lineage>
        <taxon>Bacteria</taxon>
        <taxon>Bacillati</taxon>
        <taxon>Actinomycetota</taxon>
        <taxon>Actinomycetes</taxon>
        <taxon>Glycomycetales</taxon>
        <taxon>Glycomycetaceae</taxon>
        <taxon>Glycomyces</taxon>
    </lineage>
</organism>
<dbReference type="SUPFAM" id="SSF53756">
    <property type="entry name" value="UDP-Glycosyltransferase/glycogen phosphorylase"/>
    <property type="match status" value="1"/>
</dbReference>
<reference evidence="3" key="1">
    <citation type="submission" date="2019-04" db="EMBL/GenBank/DDBJ databases">
        <title>Nocardioides xinjiangensis sp. nov.</title>
        <authorList>
            <person name="Liu S."/>
        </authorList>
    </citation>
    <scope>NUCLEOTIDE SEQUENCE [LARGE SCALE GENOMIC DNA]</scope>
    <source>
        <strain evidence="3">18</strain>
    </source>
</reference>
<dbReference type="AlphaFoldDB" id="A0A4S8QBA5"/>
<name>A0A4S8QBA5_9ACTN</name>
<proteinExistence type="predicted"/>
<feature type="compositionally biased region" description="Low complexity" evidence="1">
    <location>
        <begin position="1"/>
        <end position="19"/>
    </location>
</feature>
<protein>
    <submittedName>
        <fullName evidence="2">Uncharacterized protein</fullName>
    </submittedName>
</protein>
<dbReference type="InterPro" id="IPR043148">
    <property type="entry name" value="TagF_C"/>
</dbReference>
<dbReference type="Gene3D" id="3.40.50.12580">
    <property type="match status" value="1"/>
</dbReference>
<accession>A0A4S8QBA5</accession>
<feature type="compositionally biased region" description="Polar residues" evidence="1">
    <location>
        <begin position="20"/>
        <end position="30"/>
    </location>
</feature>